<dbReference type="Pfam" id="PF00271">
    <property type="entry name" value="Helicase_C"/>
    <property type="match status" value="1"/>
</dbReference>
<dbReference type="InterPro" id="IPR014001">
    <property type="entry name" value="Helicase_ATP-bd"/>
</dbReference>
<dbReference type="PANTHER" id="PTHR10799">
    <property type="entry name" value="SNF2/RAD54 HELICASE FAMILY"/>
    <property type="match status" value="1"/>
</dbReference>
<dbReference type="InterPro" id="IPR038718">
    <property type="entry name" value="SNF2-like_sf"/>
</dbReference>
<dbReference type="GO" id="GO:0042802">
    <property type="term" value="F:identical protein binding"/>
    <property type="evidence" value="ECO:0007669"/>
    <property type="project" value="EnsemblFungi"/>
</dbReference>
<dbReference type="CDD" id="cd17998">
    <property type="entry name" value="DEXHc_SMARCAD1"/>
    <property type="match status" value="1"/>
</dbReference>
<dbReference type="Proteomes" id="UP000019384">
    <property type="component" value="Unassembled WGS sequence"/>
</dbReference>
<dbReference type="GO" id="GO:0000706">
    <property type="term" value="P:meiotic DNA double-strand break processing"/>
    <property type="evidence" value="ECO:0007669"/>
    <property type="project" value="EnsemblFungi"/>
</dbReference>
<accession>W6MUX7</accession>
<dbReference type="GO" id="GO:0003682">
    <property type="term" value="F:chromatin binding"/>
    <property type="evidence" value="ECO:0007669"/>
    <property type="project" value="EnsemblFungi"/>
</dbReference>
<feature type="region of interest" description="Disordered" evidence="12">
    <location>
        <begin position="1"/>
        <end position="28"/>
    </location>
</feature>
<feature type="domain" description="Helicase C-terminal" evidence="14">
    <location>
        <begin position="852"/>
        <end position="1011"/>
    </location>
</feature>
<keyword evidence="8" id="KW-0156">Chromatin regulator</keyword>
<dbReference type="InterPro" id="IPR000330">
    <property type="entry name" value="SNF2_N"/>
</dbReference>
<dbReference type="InterPro" id="IPR001650">
    <property type="entry name" value="Helicase_C-like"/>
</dbReference>
<dbReference type="GO" id="GO:0031509">
    <property type="term" value="P:subtelomeric heterochromatin formation"/>
    <property type="evidence" value="ECO:0007669"/>
    <property type="project" value="EnsemblFungi"/>
</dbReference>
<dbReference type="OrthoDB" id="5857104at2759"/>
<dbReference type="SMART" id="SM00490">
    <property type="entry name" value="HELICc"/>
    <property type="match status" value="1"/>
</dbReference>
<evidence type="ECO:0000313" key="16">
    <source>
        <dbReference type="Proteomes" id="UP000019384"/>
    </source>
</evidence>
<name>W6MUX7_9ASCO</name>
<dbReference type="GO" id="GO:0005524">
    <property type="term" value="F:ATP binding"/>
    <property type="evidence" value="ECO:0007669"/>
    <property type="project" value="UniProtKB-KW"/>
</dbReference>
<comment type="similarity">
    <text evidence="2">Belongs to the SNF2/RAD54 helicase family.</text>
</comment>
<reference evidence="15" key="2">
    <citation type="submission" date="2014-02" db="EMBL/GenBank/DDBJ databases">
        <title>Complete DNA sequence of /Kuraishia capsulata/ illustrates novel genomic features among budding yeasts (/Saccharomycotina/).</title>
        <authorList>
            <person name="Morales L."/>
            <person name="Noel B."/>
            <person name="Porcel B."/>
            <person name="Marcet-Houben M."/>
            <person name="Hullo M-F."/>
            <person name="Sacerdot C."/>
            <person name="Tekaia F."/>
            <person name="Leh-Louis V."/>
            <person name="Despons L."/>
            <person name="Khanna V."/>
            <person name="Aury J-M."/>
            <person name="Barbe V."/>
            <person name="Couloux A."/>
            <person name="Labadie K."/>
            <person name="Pelletier E."/>
            <person name="Souciet J-L."/>
            <person name="Boekhout T."/>
            <person name="Gabaldon T."/>
            <person name="Wincker P."/>
            <person name="Dujon B."/>
        </authorList>
    </citation>
    <scope>NUCLEOTIDE SEQUENCE</scope>
    <source>
        <strain evidence="15">CBS 1993</strain>
    </source>
</reference>
<dbReference type="FunFam" id="3.40.50.10810:FF:000014">
    <property type="entry name" value="SWI/SNF-related matrix-associated actin-dependent regulator of chromatin subfamily A containing DEAD/H box 1"/>
    <property type="match status" value="1"/>
</dbReference>
<protein>
    <recommendedName>
        <fullName evidence="3">DNA helicase</fullName>
        <ecNumber evidence="3">3.6.4.12</ecNumber>
    </recommendedName>
</protein>
<dbReference type="SUPFAM" id="SSF52540">
    <property type="entry name" value="P-loop containing nucleoside triphosphate hydrolases"/>
    <property type="match status" value="2"/>
</dbReference>
<dbReference type="STRING" id="1382522.W6MUX7"/>
<feature type="region of interest" description="Disordered" evidence="12">
    <location>
        <begin position="388"/>
        <end position="438"/>
    </location>
</feature>
<keyword evidence="7" id="KW-0067">ATP-binding</keyword>
<dbReference type="GO" id="GO:0003678">
    <property type="term" value="F:DNA helicase activity"/>
    <property type="evidence" value="ECO:0007669"/>
    <property type="project" value="UniProtKB-EC"/>
</dbReference>
<dbReference type="EC" id="3.6.4.12" evidence="3"/>
<gene>
    <name evidence="15" type="ORF">KUCA_T00005620001</name>
</gene>
<dbReference type="InterPro" id="IPR049730">
    <property type="entry name" value="SNF2/RAD54-like_C"/>
</dbReference>
<evidence type="ECO:0000256" key="9">
    <source>
        <dbReference type="ARBA" id="ARBA00023125"/>
    </source>
</evidence>
<keyword evidence="9" id="KW-0238">DNA-binding</keyword>
<feature type="compositionally biased region" description="Polar residues" evidence="12">
    <location>
        <begin position="212"/>
        <end position="225"/>
    </location>
</feature>
<dbReference type="GO" id="GO:0000122">
    <property type="term" value="P:negative regulation of transcription by RNA polymerase II"/>
    <property type="evidence" value="ECO:0007669"/>
    <property type="project" value="EnsemblFungi"/>
</dbReference>
<evidence type="ECO:0000313" key="15">
    <source>
        <dbReference type="EMBL" id="CDK29627.1"/>
    </source>
</evidence>
<dbReference type="Gene3D" id="3.40.50.10810">
    <property type="entry name" value="Tandem AAA-ATPase domain"/>
    <property type="match status" value="1"/>
</dbReference>
<dbReference type="GO" id="GO:0000781">
    <property type="term" value="C:chromosome, telomeric region"/>
    <property type="evidence" value="ECO:0007669"/>
    <property type="project" value="GOC"/>
</dbReference>
<evidence type="ECO:0000256" key="6">
    <source>
        <dbReference type="ARBA" id="ARBA00022806"/>
    </source>
</evidence>
<keyword evidence="16" id="KW-1185">Reference proteome</keyword>
<feature type="compositionally biased region" description="Acidic residues" evidence="12">
    <location>
        <begin position="422"/>
        <end position="437"/>
    </location>
</feature>
<comment type="subcellular location">
    <subcellularLocation>
        <location evidence="1">Nucleus</location>
    </subcellularLocation>
</comment>
<dbReference type="GO" id="GO:0000775">
    <property type="term" value="C:chromosome, centromeric region"/>
    <property type="evidence" value="ECO:0007669"/>
    <property type="project" value="EnsemblFungi"/>
</dbReference>
<evidence type="ECO:0000259" key="13">
    <source>
        <dbReference type="PROSITE" id="PS51192"/>
    </source>
</evidence>
<reference evidence="15" key="1">
    <citation type="submission" date="2013-12" db="EMBL/GenBank/DDBJ databases">
        <authorList>
            <person name="Genoscope - CEA"/>
        </authorList>
    </citation>
    <scope>NUCLEOTIDE SEQUENCE</scope>
    <source>
        <strain evidence="15">CBS 1993</strain>
    </source>
</reference>
<evidence type="ECO:0000256" key="11">
    <source>
        <dbReference type="SAM" id="Coils"/>
    </source>
</evidence>
<evidence type="ECO:0000256" key="12">
    <source>
        <dbReference type="SAM" id="MobiDB-lite"/>
    </source>
</evidence>
<keyword evidence="5" id="KW-0378">Hydrolase</keyword>
<dbReference type="GO" id="GO:0016787">
    <property type="term" value="F:hydrolase activity"/>
    <property type="evidence" value="ECO:0007669"/>
    <property type="project" value="UniProtKB-KW"/>
</dbReference>
<dbReference type="GO" id="GO:1990918">
    <property type="term" value="P:double-strand break repair involved in meiotic recombination"/>
    <property type="evidence" value="ECO:0007669"/>
    <property type="project" value="EnsemblFungi"/>
</dbReference>
<dbReference type="GeneID" id="34522999"/>
<feature type="compositionally biased region" description="Polar residues" evidence="12">
    <location>
        <begin position="1"/>
        <end position="18"/>
    </location>
</feature>
<dbReference type="GO" id="GO:0005634">
    <property type="term" value="C:nucleus"/>
    <property type="evidence" value="ECO:0007669"/>
    <property type="project" value="UniProtKB-SubCell"/>
</dbReference>
<dbReference type="InterPro" id="IPR027417">
    <property type="entry name" value="P-loop_NTPase"/>
</dbReference>
<evidence type="ECO:0000256" key="1">
    <source>
        <dbReference type="ARBA" id="ARBA00004123"/>
    </source>
</evidence>
<dbReference type="Pfam" id="PF00176">
    <property type="entry name" value="SNF2-rel_dom"/>
    <property type="match status" value="1"/>
</dbReference>
<dbReference type="EMBL" id="HG793131">
    <property type="protein sequence ID" value="CDK29627.1"/>
    <property type="molecule type" value="Genomic_DNA"/>
</dbReference>
<dbReference type="GO" id="GO:0003677">
    <property type="term" value="F:DNA binding"/>
    <property type="evidence" value="ECO:0007669"/>
    <property type="project" value="UniProtKB-KW"/>
</dbReference>
<feature type="domain" description="Helicase ATP-binding" evidence="13">
    <location>
        <begin position="480"/>
        <end position="647"/>
    </location>
</feature>
<dbReference type="AlphaFoldDB" id="W6MUX7"/>
<dbReference type="Gene3D" id="3.40.50.300">
    <property type="entry name" value="P-loop containing nucleotide triphosphate hydrolases"/>
    <property type="match status" value="2"/>
</dbReference>
<keyword evidence="4" id="KW-0547">Nucleotide-binding</keyword>
<dbReference type="GO" id="GO:0031934">
    <property type="term" value="C:mating-type region heterochromatin"/>
    <property type="evidence" value="ECO:0007669"/>
    <property type="project" value="EnsemblFungi"/>
</dbReference>
<evidence type="ECO:0000256" key="10">
    <source>
        <dbReference type="ARBA" id="ARBA00023242"/>
    </source>
</evidence>
<keyword evidence="11" id="KW-0175">Coiled coil</keyword>
<feature type="region of interest" description="Disordered" evidence="12">
    <location>
        <begin position="193"/>
        <end position="227"/>
    </location>
</feature>
<dbReference type="HOGENOM" id="CLU_000315_16_2_1"/>
<evidence type="ECO:0000256" key="2">
    <source>
        <dbReference type="ARBA" id="ARBA00007025"/>
    </source>
</evidence>
<dbReference type="SMART" id="SM00487">
    <property type="entry name" value="DEXDc"/>
    <property type="match status" value="1"/>
</dbReference>
<evidence type="ECO:0000256" key="8">
    <source>
        <dbReference type="ARBA" id="ARBA00022853"/>
    </source>
</evidence>
<dbReference type="CDD" id="cd18793">
    <property type="entry name" value="SF2_C_SNF"/>
    <property type="match status" value="1"/>
</dbReference>
<dbReference type="GO" id="GO:0033120">
    <property type="term" value="P:positive regulation of RNA splicing"/>
    <property type="evidence" value="ECO:0007669"/>
    <property type="project" value="EnsemblFungi"/>
</dbReference>
<organism evidence="15 16">
    <name type="scientific">Kuraishia capsulata CBS 1993</name>
    <dbReference type="NCBI Taxonomy" id="1382522"/>
    <lineage>
        <taxon>Eukaryota</taxon>
        <taxon>Fungi</taxon>
        <taxon>Dikarya</taxon>
        <taxon>Ascomycota</taxon>
        <taxon>Saccharomycotina</taxon>
        <taxon>Pichiomycetes</taxon>
        <taxon>Pichiales</taxon>
        <taxon>Pichiaceae</taxon>
        <taxon>Kuraishia</taxon>
    </lineage>
</organism>
<evidence type="ECO:0000256" key="3">
    <source>
        <dbReference type="ARBA" id="ARBA00012551"/>
    </source>
</evidence>
<dbReference type="PROSITE" id="PS51192">
    <property type="entry name" value="HELICASE_ATP_BIND_1"/>
    <property type="match status" value="1"/>
</dbReference>
<evidence type="ECO:0000256" key="4">
    <source>
        <dbReference type="ARBA" id="ARBA00022741"/>
    </source>
</evidence>
<evidence type="ECO:0000256" key="5">
    <source>
        <dbReference type="ARBA" id="ARBA00022801"/>
    </source>
</evidence>
<sequence>MTENGNASSGDKTIQVPDSSPVAESRKLPLALNSLRNEYSFKPVQPSQESRPKLSLDVKKNFSVLRKKFPERETKAILQAIKLHPNLRDASKYISELPPVVKPAVTSNPVAVVTPVKSKPEPVVDVLSSSPVKTEDDSPVKSMKVDLKRPAQSITQKYFKRLHLSNAANANDDPLASVSLPSLSDKRRRLIRGYRRSSSSESEHDLIKVPSTEASATPETTQSSTVEKKPEILMIVDDDEEENAVDDDSDDDVVEMGYNDVEGFEDKVLEFLNTAEKRDIVDIASITPAIANVFIERRPFVSLDEIEDQNFTETELKKPKKGRRKPTGLKIVESATNRLRGYNAVESLISKCSAYSASITEEIQKWGVGVKGEEGELEIVEVDVDSADELPDEPDLSVATEDDHQSVLLKRQVPAKTKPEDSSDEEDYDDEDEDDEDRIVVKQTKRERGHYTGYFKRKPKLLASSLELKGYQQVGLNWLNLLYEKELSCILADEMGLGKTVQVIAFLAHLKQKGYSGPHLVVVPSSTLENWLREFQKFCPEMIVQPYYGSQSERQSLRYDLEDSSTYDVLVTTYNLATGNKYDQAFLRSRDFNVVVYDEGHMLKNSSSDRYTKLMKISADFRLLLTGTPLQNNLKELISLLAFILPNLFNAKKDDLAVLFGQKASSKIEEGEEDFNPLLAQQAIANAKTMMTPFVLRRKKSQVMKHLPEKRQFIEYCDMMEDQTEIYQKQIEVVRQAREAREEHRKQAKGALSRNAFPLKVPSAANLLMQLRKAVLHPLLFRHIFDDETIKTMSKQIMKEPEYVTANEEYIYEDMGVMSDFELQRLCQKFPKTLSKFELNSDVYLRSGKIQKLKELLHEIIVVRGERLLLFSLFTQMLDILESVLSVLGIKFLRLDGQTAVETRQVIIDKFYSDEEIPVFLLSTRAGGFGINLVCANNVIIFDQSFNPHDDKQAEDRAHRVGQEKEVNVYRLITRNTVEENIWSLAQNKLQLDSSMSGDGEDTKFEERAAKMVEGMLFKDGDVAGGVSEVKETEVVELD</sequence>
<keyword evidence="10" id="KW-0539">Nucleus</keyword>
<feature type="coiled-coil region" evidence="11">
    <location>
        <begin position="727"/>
        <end position="754"/>
    </location>
</feature>
<evidence type="ECO:0000259" key="14">
    <source>
        <dbReference type="PROSITE" id="PS51194"/>
    </source>
</evidence>
<dbReference type="RefSeq" id="XP_022461611.1">
    <property type="nucleotide sequence ID" value="XM_022600641.1"/>
</dbReference>
<evidence type="ECO:0000256" key="7">
    <source>
        <dbReference type="ARBA" id="ARBA00022840"/>
    </source>
</evidence>
<dbReference type="PROSITE" id="PS51194">
    <property type="entry name" value="HELICASE_CTER"/>
    <property type="match status" value="1"/>
</dbReference>
<proteinExistence type="inferred from homology"/>
<dbReference type="GO" id="GO:0140658">
    <property type="term" value="F:ATP-dependent chromatin remodeler activity"/>
    <property type="evidence" value="ECO:0007669"/>
    <property type="project" value="EnsemblFungi"/>
</dbReference>
<dbReference type="GO" id="GO:0000183">
    <property type="term" value="P:rDNA heterochromatin formation"/>
    <property type="evidence" value="ECO:0007669"/>
    <property type="project" value="EnsemblFungi"/>
</dbReference>
<dbReference type="GO" id="GO:0030466">
    <property type="term" value="P:silent mating-type cassette heterochromatin formation"/>
    <property type="evidence" value="ECO:0007669"/>
    <property type="project" value="EnsemblFungi"/>
</dbReference>
<keyword evidence="6" id="KW-0347">Helicase</keyword>